<dbReference type="InterPro" id="IPR016185">
    <property type="entry name" value="PreATP-grasp_dom_sf"/>
</dbReference>
<dbReference type="GO" id="GO:0005524">
    <property type="term" value="F:ATP binding"/>
    <property type="evidence" value="ECO:0007669"/>
    <property type="project" value="UniProtKB-UniRule"/>
</dbReference>
<dbReference type="PANTHER" id="PTHR43585">
    <property type="entry name" value="FUMIPYRROLE BIOSYNTHESIS PROTEIN C"/>
    <property type="match status" value="1"/>
</dbReference>
<dbReference type="InterPro" id="IPR011761">
    <property type="entry name" value="ATP-grasp"/>
</dbReference>
<proteinExistence type="predicted"/>
<evidence type="ECO:0000256" key="4">
    <source>
        <dbReference type="PROSITE-ProRule" id="PRU00409"/>
    </source>
</evidence>
<evidence type="ECO:0000259" key="5">
    <source>
        <dbReference type="PROSITE" id="PS50975"/>
    </source>
</evidence>
<dbReference type="PANTHER" id="PTHR43585:SF2">
    <property type="entry name" value="ATP-GRASP ENZYME FSQD"/>
    <property type="match status" value="1"/>
</dbReference>
<dbReference type="PROSITE" id="PS50975">
    <property type="entry name" value="ATP_GRASP"/>
    <property type="match status" value="1"/>
</dbReference>
<keyword evidence="7" id="KW-1185">Reference proteome</keyword>
<evidence type="ECO:0000313" key="6">
    <source>
        <dbReference type="EMBL" id="AEB14089.1"/>
    </source>
</evidence>
<evidence type="ECO:0000313" key="7">
    <source>
        <dbReference type="Proteomes" id="UP000006852"/>
    </source>
</evidence>
<evidence type="ECO:0000256" key="1">
    <source>
        <dbReference type="ARBA" id="ARBA00022598"/>
    </source>
</evidence>
<dbReference type="KEGG" id="tsu:Tresu_1177"/>
<dbReference type="Proteomes" id="UP000006852">
    <property type="component" value="Chromosome"/>
</dbReference>
<protein>
    <submittedName>
        <fullName evidence="6">ATP-grasp fold domain protein, DUF201-type</fullName>
    </submittedName>
</protein>
<keyword evidence="3 4" id="KW-0067">ATP-binding</keyword>
<reference evidence="6 7" key="1">
    <citation type="journal article" date="2011" name="Stand. Genomic Sci.">
        <title>Complete genome sequence of Treponema succinifaciens type strain (6091).</title>
        <authorList>
            <person name="Han C."/>
            <person name="Gronow S."/>
            <person name="Teshima H."/>
            <person name="Lapidus A."/>
            <person name="Nolan M."/>
            <person name="Lucas S."/>
            <person name="Hammon N."/>
            <person name="Deshpande S."/>
            <person name="Cheng J.F."/>
            <person name="Zeytun A."/>
            <person name="Tapia R."/>
            <person name="Goodwin L."/>
            <person name="Pitluck S."/>
            <person name="Liolios K."/>
            <person name="Pagani I."/>
            <person name="Ivanova N."/>
            <person name="Mavromatis K."/>
            <person name="Mikhailova N."/>
            <person name="Huntemann M."/>
            <person name="Pati A."/>
            <person name="Chen A."/>
            <person name="Palaniappan K."/>
            <person name="Land M."/>
            <person name="Hauser L."/>
            <person name="Brambilla E.M."/>
            <person name="Rohde M."/>
            <person name="Goker M."/>
            <person name="Woyke T."/>
            <person name="Bristow J."/>
            <person name="Eisen J.A."/>
            <person name="Markowitz V."/>
            <person name="Hugenholtz P."/>
            <person name="Kyrpides N.C."/>
            <person name="Klenk H.P."/>
            <person name="Detter J.C."/>
        </authorList>
    </citation>
    <scope>NUCLEOTIDE SEQUENCE [LARGE SCALE GENOMIC DNA]</scope>
    <source>
        <strain evidence="7">ATCC 33096 / DSM 2489 / 6091</strain>
    </source>
</reference>
<dbReference type="HOGENOM" id="CLU_029016_5_0_12"/>
<dbReference type="GeneID" id="302998336"/>
<keyword evidence="2 4" id="KW-0547">Nucleotide-binding</keyword>
<dbReference type="Gene3D" id="3.30.1490.20">
    <property type="entry name" value="ATP-grasp fold, A domain"/>
    <property type="match status" value="1"/>
</dbReference>
<organism evidence="6 7">
    <name type="scientific">Treponema succinifaciens (strain ATCC 33096 / DSM 2489 / 6091)</name>
    <dbReference type="NCBI Taxonomy" id="869209"/>
    <lineage>
        <taxon>Bacteria</taxon>
        <taxon>Pseudomonadati</taxon>
        <taxon>Spirochaetota</taxon>
        <taxon>Spirochaetia</taxon>
        <taxon>Spirochaetales</taxon>
        <taxon>Treponemataceae</taxon>
        <taxon>Treponema</taxon>
    </lineage>
</organism>
<dbReference type="EMBL" id="CP002631">
    <property type="protein sequence ID" value="AEB14089.1"/>
    <property type="molecule type" value="Genomic_DNA"/>
</dbReference>
<feature type="domain" description="ATP-grasp" evidence="5">
    <location>
        <begin position="110"/>
        <end position="306"/>
    </location>
</feature>
<sequence>MNDRYILILGAGLMQRPSIEAAKELGYKALVIDANPDAVCVPFADRFEKIDLKDTNAIVDFSLSLGKNLCAVFTAGTDFSAPVSLACQKCGFVSHSFESAMNASNKILMRECFKKNKIPSPDFFEADENYINLFQKNKTPEIHFPKVVKPVDNMGARGCRLVRNKDEFLPALKDAVCFSRTKKAIVEDFMEGPEFSIDALVVNGKVIIAGFADRHIFFEPYFVELGHSMPSEISENKKQEIVKVFTDAVHALGLTNGVAKGDVKYTKQGPMIGEIAARLSGGYMSGWTFPYSSGFELTKEAMKIALGIPSDFSDINEIPSAKFSHERAFISIPGKIKKIYGEEKAWASPFLKNIFFRVKEGSAVDFPRNNVEKCGNVISSSKERGLSKKSAESAVAQIVLRLEPKNPQTEKFLYGFELPQEKGFPFSAFDFNTKDEKFLDELEQIPFIEKNQPAQNCIPESIKKIMEKRDWNFRSVRNTLFLFDKISPEHPRLDSKKFWCCLLRAGIQGILYYSDSVQLEEK</sequence>
<dbReference type="SUPFAM" id="SSF56059">
    <property type="entry name" value="Glutathione synthetase ATP-binding domain-like"/>
    <property type="match status" value="1"/>
</dbReference>
<name>F2NY68_TRES6</name>
<dbReference type="InterPro" id="IPR052032">
    <property type="entry name" value="ATP-dep_AA_Ligase"/>
</dbReference>
<dbReference type="Gene3D" id="3.40.50.20">
    <property type="match status" value="1"/>
</dbReference>
<dbReference type="STRING" id="869209.Tresu_1177"/>
<dbReference type="GO" id="GO:0046872">
    <property type="term" value="F:metal ion binding"/>
    <property type="evidence" value="ECO:0007669"/>
    <property type="project" value="InterPro"/>
</dbReference>
<dbReference type="AlphaFoldDB" id="F2NY68"/>
<dbReference type="GO" id="GO:0016874">
    <property type="term" value="F:ligase activity"/>
    <property type="evidence" value="ECO:0007669"/>
    <property type="project" value="UniProtKB-KW"/>
</dbReference>
<keyword evidence="1" id="KW-0436">Ligase</keyword>
<dbReference type="SUPFAM" id="SSF52440">
    <property type="entry name" value="PreATP-grasp domain"/>
    <property type="match status" value="1"/>
</dbReference>
<dbReference type="RefSeq" id="WP_013701378.1">
    <property type="nucleotide sequence ID" value="NC_015385.1"/>
</dbReference>
<dbReference type="InterPro" id="IPR040570">
    <property type="entry name" value="LAL_C2"/>
</dbReference>
<dbReference type="Pfam" id="PF18603">
    <property type="entry name" value="LAL_C2"/>
    <property type="match status" value="1"/>
</dbReference>
<dbReference type="OrthoDB" id="9803907at2"/>
<reference evidence="7" key="2">
    <citation type="submission" date="2011-04" db="EMBL/GenBank/DDBJ databases">
        <title>The complete genome of chromosome of Treponema succinifaciens DSM 2489.</title>
        <authorList>
            <person name="Lucas S."/>
            <person name="Copeland A."/>
            <person name="Lapidus A."/>
            <person name="Bruce D."/>
            <person name="Goodwin L."/>
            <person name="Pitluck S."/>
            <person name="Peters L."/>
            <person name="Kyrpides N."/>
            <person name="Mavromatis K."/>
            <person name="Ivanova N."/>
            <person name="Ovchinnikova G."/>
            <person name="Teshima H."/>
            <person name="Detter J.C."/>
            <person name="Tapia R."/>
            <person name="Han C."/>
            <person name="Land M."/>
            <person name="Hauser L."/>
            <person name="Markowitz V."/>
            <person name="Cheng J.-F."/>
            <person name="Hugenholtz P."/>
            <person name="Woyke T."/>
            <person name="Wu D."/>
            <person name="Gronow S."/>
            <person name="Wellnitz S."/>
            <person name="Brambilla E."/>
            <person name="Klenk H.-P."/>
            <person name="Eisen J.A."/>
        </authorList>
    </citation>
    <scope>NUCLEOTIDE SEQUENCE [LARGE SCALE GENOMIC DNA]</scope>
    <source>
        <strain evidence="7">ATCC 33096 / DSM 2489 / 6091</strain>
    </source>
</reference>
<dbReference type="Pfam" id="PF13535">
    <property type="entry name" value="ATP-grasp_4"/>
    <property type="match status" value="1"/>
</dbReference>
<gene>
    <name evidence="6" type="ordered locus">Tresu_1177</name>
</gene>
<evidence type="ECO:0000256" key="2">
    <source>
        <dbReference type="ARBA" id="ARBA00022741"/>
    </source>
</evidence>
<dbReference type="eggNOG" id="COG1181">
    <property type="taxonomic scope" value="Bacteria"/>
</dbReference>
<accession>F2NY68</accession>
<dbReference type="InterPro" id="IPR013815">
    <property type="entry name" value="ATP_grasp_subdomain_1"/>
</dbReference>
<dbReference type="Gene3D" id="3.30.470.20">
    <property type="entry name" value="ATP-grasp fold, B domain"/>
    <property type="match status" value="1"/>
</dbReference>
<evidence type="ECO:0000256" key="3">
    <source>
        <dbReference type="ARBA" id="ARBA00022840"/>
    </source>
</evidence>